<organism evidence="1">
    <name type="scientific">freshwater metagenome</name>
    <dbReference type="NCBI Taxonomy" id="449393"/>
    <lineage>
        <taxon>unclassified sequences</taxon>
        <taxon>metagenomes</taxon>
        <taxon>ecological metagenomes</taxon>
    </lineage>
</organism>
<gene>
    <name evidence="1" type="ORF">UFOPK2242_00355</name>
</gene>
<proteinExistence type="predicted"/>
<dbReference type="EMBL" id="CAEZWM010000026">
    <property type="protein sequence ID" value="CAB4650166.1"/>
    <property type="molecule type" value="Genomic_DNA"/>
</dbReference>
<sequence length="151" mass="16340">MKTCLNLEVALLLHVADLGLGLCLDGWAIGVKTLGVDPCNKVRCEVDDLLELLRRNVEQVTKTARNTLEVPDVGNRRGQLNVAHALATNLRASDLYATALADDAFKADALVLAAVALPVLGRAEDLLAEESVLLRLEGSVVDRLWLLYLTV</sequence>
<protein>
    <submittedName>
        <fullName evidence="1">Unannotated protein</fullName>
    </submittedName>
</protein>
<evidence type="ECO:0000313" key="1">
    <source>
        <dbReference type="EMBL" id="CAB4650166.1"/>
    </source>
</evidence>
<name>A0A6J6KLM5_9ZZZZ</name>
<dbReference type="AlphaFoldDB" id="A0A6J6KLM5"/>
<reference evidence="1" key="1">
    <citation type="submission" date="2020-05" db="EMBL/GenBank/DDBJ databases">
        <authorList>
            <person name="Chiriac C."/>
            <person name="Salcher M."/>
            <person name="Ghai R."/>
            <person name="Kavagutti S V."/>
        </authorList>
    </citation>
    <scope>NUCLEOTIDE SEQUENCE</scope>
</reference>
<accession>A0A6J6KLM5</accession>